<name>A0A7C4XSG7_9BACT</name>
<reference evidence="2" key="1">
    <citation type="journal article" date="2020" name="mSystems">
        <title>Genome- and Community-Level Interaction Insights into Carbon Utilization and Element Cycling Functions of Hydrothermarchaeota in Hydrothermal Sediment.</title>
        <authorList>
            <person name="Zhou Z."/>
            <person name="Liu Y."/>
            <person name="Xu W."/>
            <person name="Pan J."/>
            <person name="Luo Z.H."/>
            <person name="Li M."/>
        </authorList>
    </citation>
    <scope>NUCLEOTIDE SEQUENCE [LARGE SCALE GENOMIC DNA]</scope>
    <source>
        <strain evidence="2">SpSt-794</strain>
    </source>
</reference>
<dbReference type="InterPro" id="IPR025497">
    <property type="entry name" value="PatA-like_N"/>
</dbReference>
<gene>
    <name evidence="2" type="ORF">ENV82_01660</name>
</gene>
<sequence>MALTGDLSEINFKDILNFIQSMEETGKLEIAGDSTRIFLYFKKGVIVNAEGDKDPISSFEKAIGLISGKFEFIKMDDVKEGEKAKELQTLAQDFDSIVERWKEIKKKFPNYDIVFDIGEAKSEEVKLTPDEWKVLSLIRAPTILLRLLTNSPMGEMKTVEILSSLLDKGLIAIVSESEEKEQEEDLVIPVKEMSWQAITVPLITKKNTDFYNRIDGIKDFPTICKEMGITLKEGRQILDYLVSSGKVSLKKKTE</sequence>
<dbReference type="Pfam" id="PF14332">
    <property type="entry name" value="DUF4388"/>
    <property type="match status" value="1"/>
</dbReference>
<protein>
    <submittedName>
        <fullName evidence="2">DUF4388 domain-containing protein</fullName>
    </submittedName>
</protein>
<dbReference type="PANTHER" id="PTHR36304">
    <property type="entry name" value="DOMAIN GTPASE-ACTIVATING PROTEIN, PUTATIVE-RELATED-RELATED"/>
    <property type="match status" value="1"/>
</dbReference>
<evidence type="ECO:0000313" key="2">
    <source>
        <dbReference type="EMBL" id="HGW60136.1"/>
    </source>
</evidence>
<comment type="caution">
    <text evidence="2">The sequence shown here is derived from an EMBL/GenBank/DDBJ whole genome shotgun (WGS) entry which is preliminary data.</text>
</comment>
<dbReference type="PANTHER" id="PTHR36304:SF4">
    <property type="entry name" value="DUF4388 DOMAIN-CONTAINING PROTEIN"/>
    <property type="match status" value="1"/>
</dbReference>
<dbReference type="AlphaFoldDB" id="A0A7C4XSG7"/>
<feature type="domain" description="PatA-like N-terminal" evidence="1">
    <location>
        <begin position="4"/>
        <end position="120"/>
    </location>
</feature>
<dbReference type="EMBL" id="DTHV01000051">
    <property type="protein sequence ID" value="HGW60136.1"/>
    <property type="molecule type" value="Genomic_DNA"/>
</dbReference>
<proteinExistence type="predicted"/>
<evidence type="ECO:0000259" key="1">
    <source>
        <dbReference type="Pfam" id="PF14332"/>
    </source>
</evidence>
<organism evidence="2">
    <name type="scientific">Caldisericum exile</name>
    <dbReference type="NCBI Taxonomy" id="693075"/>
    <lineage>
        <taxon>Bacteria</taxon>
        <taxon>Pseudomonadati</taxon>
        <taxon>Caldisericota/Cryosericota group</taxon>
        <taxon>Caldisericota</taxon>
        <taxon>Caldisericia</taxon>
        <taxon>Caldisericales</taxon>
        <taxon>Caldisericaceae</taxon>
        <taxon>Caldisericum</taxon>
    </lineage>
</organism>
<accession>A0A7C4XSG7</accession>